<evidence type="ECO:0000313" key="2">
    <source>
        <dbReference type="Proteomes" id="UP000750711"/>
    </source>
</evidence>
<dbReference type="Proteomes" id="UP000750711">
    <property type="component" value="Unassembled WGS sequence"/>
</dbReference>
<proteinExistence type="predicted"/>
<sequence>MLSGTAVLFRHHLHSGYRIDVVSATSGKIHSLSRREVFYSFKDENKNEYTLVDIDEGWMAESTQQSTQQPTQADSSKKLLVDEELARWNDWSLVTRQLFSAVDSNEKEAPDDCSSLEINLFPFHRSLPRLRFGETYKFMVRTSDVCAEGPSLNDAGKYKDIPELVTKPIAYQRTEPINAPTV</sequence>
<evidence type="ECO:0000313" key="1">
    <source>
        <dbReference type="EMBL" id="KAH0537935.1"/>
    </source>
</evidence>
<gene>
    <name evidence="1" type="ORF">GP486_008806</name>
</gene>
<keyword evidence="2" id="KW-1185">Reference proteome</keyword>
<dbReference type="AlphaFoldDB" id="A0A9P8I3N4"/>
<comment type="caution">
    <text evidence="1">The sequence shown here is derived from an EMBL/GenBank/DDBJ whole genome shotgun (WGS) entry which is preliminary data.</text>
</comment>
<protein>
    <submittedName>
        <fullName evidence="1">Uncharacterized protein</fullName>
    </submittedName>
</protein>
<dbReference type="EMBL" id="JAGHQM010004055">
    <property type="protein sequence ID" value="KAH0537935.1"/>
    <property type="molecule type" value="Genomic_DNA"/>
</dbReference>
<feature type="non-terminal residue" evidence="1">
    <location>
        <position position="182"/>
    </location>
</feature>
<name>A0A9P8I3N4_9PEZI</name>
<organism evidence="1 2">
    <name type="scientific">Trichoglossum hirsutum</name>
    <dbReference type="NCBI Taxonomy" id="265104"/>
    <lineage>
        <taxon>Eukaryota</taxon>
        <taxon>Fungi</taxon>
        <taxon>Dikarya</taxon>
        <taxon>Ascomycota</taxon>
        <taxon>Pezizomycotina</taxon>
        <taxon>Geoglossomycetes</taxon>
        <taxon>Geoglossales</taxon>
        <taxon>Geoglossaceae</taxon>
        <taxon>Trichoglossum</taxon>
    </lineage>
</organism>
<accession>A0A9P8I3N4</accession>
<reference evidence="1" key="1">
    <citation type="submission" date="2021-03" db="EMBL/GenBank/DDBJ databases">
        <title>Comparative genomics and phylogenomic investigation of the class Geoglossomycetes provide insights into ecological specialization and systematics.</title>
        <authorList>
            <person name="Melie T."/>
            <person name="Pirro S."/>
            <person name="Miller A.N."/>
            <person name="Quandt A."/>
        </authorList>
    </citation>
    <scope>NUCLEOTIDE SEQUENCE</scope>
    <source>
        <strain evidence="1">CAQ_001_2017</strain>
    </source>
</reference>